<reference evidence="1 2" key="1">
    <citation type="submission" date="2024-03" db="EMBL/GenBank/DDBJ databases">
        <title>The Acrasis kona genome and developmental transcriptomes reveal deep origins of eukaryotic multicellular pathways.</title>
        <authorList>
            <person name="Sheikh S."/>
            <person name="Fu C.-J."/>
            <person name="Brown M.W."/>
            <person name="Baldauf S.L."/>
        </authorList>
    </citation>
    <scope>NUCLEOTIDE SEQUENCE [LARGE SCALE GENOMIC DNA]</scope>
    <source>
        <strain evidence="1 2">ATCC MYA-3509</strain>
    </source>
</reference>
<protein>
    <submittedName>
        <fullName evidence="1">ATP-dependent RNA helicase</fullName>
    </submittedName>
</protein>
<evidence type="ECO:0000313" key="2">
    <source>
        <dbReference type="Proteomes" id="UP001431209"/>
    </source>
</evidence>
<dbReference type="AlphaFoldDB" id="A0AAW2Z2Z4"/>
<gene>
    <name evidence="1" type="ORF">AKO1_014031</name>
</gene>
<comment type="caution">
    <text evidence="1">The sequence shown here is derived from an EMBL/GenBank/DDBJ whole genome shotgun (WGS) entry which is preliminary data.</text>
</comment>
<accession>A0AAW2Z2Z4</accession>
<evidence type="ECO:0000313" key="1">
    <source>
        <dbReference type="EMBL" id="KAL0483830.1"/>
    </source>
</evidence>
<dbReference type="GO" id="GO:0004386">
    <property type="term" value="F:helicase activity"/>
    <property type="evidence" value="ECO:0007669"/>
    <property type="project" value="UniProtKB-KW"/>
</dbReference>
<keyword evidence="1" id="KW-0067">ATP-binding</keyword>
<name>A0AAW2Z2Z4_9EUKA</name>
<sequence length="110" mass="12944">MGRDEKIKHAKQIIIQGSDKRKVFRIFQNDKKRIPYIEARLLMHELYGNINLESMNKWYSIISQEQRDLSIDDWAVGLDIVESSCLKDYVQSETPLLPRKLLIALRGLEQ</sequence>
<keyword evidence="1" id="KW-0547">Nucleotide-binding</keyword>
<proteinExistence type="predicted"/>
<keyword evidence="2" id="KW-1185">Reference proteome</keyword>
<dbReference type="EMBL" id="JAOPGA020000995">
    <property type="protein sequence ID" value="KAL0483830.1"/>
    <property type="molecule type" value="Genomic_DNA"/>
</dbReference>
<organism evidence="1 2">
    <name type="scientific">Acrasis kona</name>
    <dbReference type="NCBI Taxonomy" id="1008807"/>
    <lineage>
        <taxon>Eukaryota</taxon>
        <taxon>Discoba</taxon>
        <taxon>Heterolobosea</taxon>
        <taxon>Tetramitia</taxon>
        <taxon>Eutetramitia</taxon>
        <taxon>Acrasidae</taxon>
        <taxon>Acrasis</taxon>
    </lineage>
</organism>
<keyword evidence="1" id="KW-0347">Helicase</keyword>
<keyword evidence="1" id="KW-0378">Hydrolase</keyword>
<dbReference type="Proteomes" id="UP001431209">
    <property type="component" value="Unassembled WGS sequence"/>
</dbReference>